<gene>
    <name evidence="2" type="ORF">DWX70_21130</name>
</gene>
<evidence type="ECO:0000313" key="3">
    <source>
        <dbReference type="Proteomes" id="UP000266492"/>
    </source>
</evidence>
<sequence>MKTDSKITVWLITASAGLMAAGLSSCSDSDEPDMRPPASDATPYITQVLDYVPAPGQFVNTMPEYEAGDTQETMNRKVLDAIGNNRKSTISLGGYGGYVTVGFDHTIENKEGLCDFRILGNAFYSDANPNPDAPAGGSSEPGVIMVAYDRNGNGMPDGDEWYEIAGSAHRDPSQEAWYTLAQENGNDVHTYKDYEITYYRPGREPSTPEEKKQYIRWTDDKGNSGYKVMNSSHSQPYFPQWITGDRLTFKGTRLPQNGIDESGQGSYFVLYKFGYGYADNDTNKGKDACIDIGWAIDAQGNPANLPGVDFIRVYTGVNQENGWLGECSTEIAGMEDLHLLGEEIPSAHP</sequence>
<proteinExistence type="predicted"/>
<comment type="caution">
    <text evidence="2">The sequence shown here is derived from an EMBL/GenBank/DDBJ whole genome shotgun (WGS) entry which is preliminary data.</text>
</comment>
<evidence type="ECO:0000256" key="1">
    <source>
        <dbReference type="SAM" id="SignalP"/>
    </source>
</evidence>
<dbReference type="EMBL" id="QRVZ01000022">
    <property type="protein sequence ID" value="RGS80694.1"/>
    <property type="molecule type" value="Genomic_DNA"/>
</dbReference>
<organism evidence="2 3">
    <name type="scientific">Bacteroides ovatus</name>
    <dbReference type="NCBI Taxonomy" id="28116"/>
    <lineage>
        <taxon>Bacteria</taxon>
        <taxon>Pseudomonadati</taxon>
        <taxon>Bacteroidota</taxon>
        <taxon>Bacteroidia</taxon>
        <taxon>Bacteroidales</taxon>
        <taxon>Bacteroidaceae</taxon>
        <taxon>Bacteroides</taxon>
    </lineage>
</organism>
<feature type="chain" id="PRO_5017275845" evidence="1">
    <location>
        <begin position="21"/>
        <end position="349"/>
    </location>
</feature>
<dbReference type="AlphaFoldDB" id="A0A395VWI1"/>
<name>A0A395VWI1_BACOV</name>
<feature type="signal peptide" evidence="1">
    <location>
        <begin position="1"/>
        <end position="20"/>
    </location>
</feature>
<evidence type="ECO:0000313" key="2">
    <source>
        <dbReference type="EMBL" id="RGS80694.1"/>
    </source>
</evidence>
<dbReference type="Proteomes" id="UP000266492">
    <property type="component" value="Unassembled WGS sequence"/>
</dbReference>
<accession>A0A395VWI1</accession>
<keyword evidence="1" id="KW-0732">Signal</keyword>
<protein>
    <submittedName>
        <fullName evidence="2">PKD domain-containing protein</fullName>
    </submittedName>
</protein>
<dbReference type="PROSITE" id="PS51257">
    <property type="entry name" value="PROKAR_LIPOPROTEIN"/>
    <property type="match status" value="1"/>
</dbReference>
<dbReference type="RefSeq" id="WP_118419125.1">
    <property type="nucleotide sequence ID" value="NZ_QRVZ01000022.1"/>
</dbReference>
<reference evidence="2 3" key="1">
    <citation type="submission" date="2018-08" db="EMBL/GenBank/DDBJ databases">
        <title>A genome reference for cultivated species of the human gut microbiota.</title>
        <authorList>
            <person name="Zou Y."/>
            <person name="Xue W."/>
            <person name="Luo G."/>
        </authorList>
    </citation>
    <scope>NUCLEOTIDE SEQUENCE [LARGE SCALE GENOMIC DNA]</scope>
    <source>
        <strain evidence="2 3">AF20-9LB</strain>
    </source>
</reference>